<evidence type="ECO:0000256" key="1">
    <source>
        <dbReference type="SAM" id="Phobius"/>
    </source>
</evidence>
<dbReference type="STRING" id="1121448.DGI_2684"/>
<evidence type="ECO:0000313" key="2">
    <source>
        <dbReference type="EMBL" id="AGW14415.1"/>
    </source>
</evidence>
<gene>
    <name evidence="2" type="ORF">DGI_2684</name>
</gene>
<dbReference type="Proteomes" id="UP000016587">
    <property type="component" value="Chromosome"/>
</dbReference>
<evidence type="ECO:0008006" key="4">
    <source>
        <dbReference type="Google" id="ProtNLM"/>
    </source>
</evidence>
<protein>
    <recommendedName>
        <fullName evidence="4">TIGR00341 family protein</fullName>
    </recommendedName>
</protein>
<reference evidence="3" key="2">
    <citation type="submission" date="2013-07" db="EMBL/GenBank/DDBJ databases">
        <authorList>
            <person name="Morais-Silva F.O."/>
            <person name="Rezende A.M."/>
            <person name="Pimentel C."/>
            <person name="Resende D.M."/>
            <person name="Santos C.I."/>
            <person name="Clemente C."/>
            <person name="de Oliveira L.M."/>
            <person name="da Silva S.M."/>
            <person name="Costa D.A."/>
            <person name="Varela-Raposo A."/>
            <person name="Horacio E.C.A."/>
            <person name="Matos M."/>
            <person name="Flores O."/>
            <person name="Ruiz J.C."/>
            <person name="Rodrigues-Pousada C."/>
        </authorList>
    </citation>
    <scope>NUCLEOTIDE SEQUENCE [LARGE SCALE GENOMIC DNA]</scope>
    <source>
        <strain evidence="3">ATCC 19364 / DSM 1382 / NCIMB 9332 / VKM B-1759</strain>
    </source>
</reference>
<dbReference type="HOGENOM" id="CLU_050976_0_0_7"/>
<dbReference type="InterPro" id="IPR005240">
    <property type="entry name" value="DUF389"/>
</dbReference>
<dbReference type="PANTHER" id="PTHR20992:SF9">
    <property type="entry name" value="AT15442P-RELATED"/>
    <property type="match status" value="1"/>
</dbReference>
<dbReference type="EMBL" id="CP006585">
    <property type="protein sequence ID" value="AGW14415.1"/>
    <property type="molecule type" value="Genomic_DNA"/>
</dbReference>
<feature type="transmembrane region" description="Helical" evidence="1">
    <location>
        <begin position="152"/>
        <end position="173"/>
    </location>
</feature>
<keyword evidence="1" id="KW-1133">Transmembrane helix</keyword>
<name>T2GCV7_MEGG1</name>
<dbReference type="NCBIfam" id="TIGR00341">
    <property type="entry name" value="TIGR00341 family protein"/>
    <property type="match status" value="1"/>
</dbReference>
<feature type="transmembrane region" description="Helical" evidence="1">
    <location>
        <begin position="185"/>
        <end position="206"/>
    </location>
</feature>
<keyword evidence="3" id="KW-1185">Reference proteome</keyword>
<sequence length="343" mass="36684">MALRLLEIVVKDELARRIVHALGQENPVPPHWLMPMDDGVAQVRMVLDMESLEQVTDLLMHRYHLGESSLILVHPLEAVIPRLIKPEPEAEAVESEDNGGNGIVKATARRRHREELYSDLYDQARLSRNHLLLVVLSALVAAMGLMRNSEVVLVGAMVIAPLLGPQLALAFAASLGDKPLLRHAFRTMACSIVLGLLAAVILGLVMEVDPTVHSMAMRTRPSLADLALALAAGAAGTLCFTMGQSTAVVGVMVAVALMPPLAAAGLLIGHGAWRMALGALALMAANIIGINAAGVAVCLYQGVRPGTWWEQQQAAKSAKKALAVWLLLLGGMAAVLAWFYRPQ</sequence>
<keyword evidence="1" id="KW-0812">Transmembrane</keyword>
<feature type="transmembrane region" description="Helical" evidence="1">
    <location>
        <begin position="226"/>
        <end position="243"/>
    </location>
</feature>
<dbReference type="eggNOG" id="COG1808">
    <property type="taxonomic scope" value="Bacteria"/>
</dbReference>
<dbReference type="AlphaFoldDB" id="T2GCV7"/>
<feature type="transmembrane region" description="Helical" evidence="1">
    <location>
        <begin position="250"/>
        <end position="273"/>
    </location>
</feature>
<reference evidence="2 3" key="1">
    <citation type="journal article" date="2013" name="J. Bacteriol.">
        <title>Roles of HynAB and Ech, the only two hydrogenases found in the model sulfate reducer Desulfovibrio gigas.</title>
        <authorList>
            <person name="Morais-Silva F.O."/>
            <person name="Santos C.I."/>
            <person name="Rodrigues R."/>
            <person name="Pereira I.A."/>
            <person name="Rodrigues-Pousada C."/>
        </authorList>
    </citation>
    <scope>NUCLEOTIDE SEQUENCE [LARGE SCALE GENOMIC DNA]</scope>
    <source>
        <strain evidence="3">ATCC 19364 / DSM 1382 / NCIMB 9332 / VKM B-1759</strain>
    </source>
</reference>
<dbReference type="OrthoDB" id="9790659at2"/>
<dbReference type="RefSeq" id="WP_021761433.1">
    <property type="nucleotide sequence ID" value="NC_022444.1"/>
</dbReference>
<accession>T2GCV7</accession>
<feature type="transmembrane region" description="Helical" evidence="1">
    <location>
        <begin position="321"/>
        <end position="340"/>
    </location>
</feature>
<organism evidence="2 3">
    <name type="scientific">Megalodesulfovibrio gigas (strain ATCC 19364 / DSM 1382 / NCIMB 9332 / VKM B-1759)</name>
    <name type="common">Desulfovibrio gigas</name>
    <dbReference type="NCBI Taxonomy" id="1121448"/>
    <lineage>
        <taxon>Bacteria</taxon>
        <taxon>Pseudomonadati</taxon>
        <taxon>Thermodesulfobacteriota</taxon>
        <taxon>Desulfovibrionia</taxon>
        <taxon>Desulfovibrionales</taxon>
        <taxon>Desulfovibrionaceae</taxon>
        <taxon>Megalodesulfovibrio</taxon>
    </lineage>
</organism>
<dbReference type="PANTHER" id="PTHR20992">
    <property type="entry name" value="AT15442P-RELATED"/>
    <property type="match status" value="1"/>
</dbReference>
<keyword evidence="1" id="KW-0472">Membrane</keyword>
<evidence type="ECO:0000313" key="3">
    <source>
        <dbReference type="Proteomes" id="UP000016587"/>
    </source>
</evidence>
<feature type="transmembrane region" description="Helical" evidence="1">
    <location>
        <begin position="279"/>
        <end position="300"/>
    </location>
</feature>
<dbReference type="PATRIC" id="fig|1121448.10.peg.2640"/>
<dbReference type="KEGG" id="dgg:DGI_2684"/>
<dbReference type="Pfam" id="PF04087">
    <property type="entry name" value="DUF389"/>
    <property type="match status" value="1"/>
</dbReference>
<proteinExistence type="predicted"/>